<accession>A0AAV6WAK1</accession>
<reference evidence="1" key="1">
    <citation type="submission" date="2019-10" db="EMBL/GenBank/DDBJ databases">
        <authorList>
            <person name="Zhang R."/>
            <person name="Pan Y."/>
            <person name="Wang J."/>
            <person name="Ma R."/>
            <person name="Yu S."/>
        </authorList>
    </citation>
    <scope>NUCLEOTIDE SEQUENCE</scope>
    <source>
        <strain evidence="1">LA-IB0</strain>
        <tissue evidence="1">Leaf</tissue>
    </source>
</reference>
<dbReference type="PANTHER" id="PTHR47303:SF1">
    <property type="entry name" value="NF-KAPPA-B INHIBITOR BETA"/>
    <property type="match status" value="1"/>
</dbReference>
<dbReference type="AlphaFoldDB" id="A0AAV6WAK1"/>
<evidence type="ECO:0000313" key="1">
    <source>
        <dbReference type="EMBL" id="KAG8367158.1"/>
    </source>
</evidence>
<protein>
    <submittedName>
        <fullName evidence="1">Uncharacterized protein</fullName>
    </submittedName>
</protein>
<name>A0AAV6WAK1_9LAMI</name>
<organism evidence="1 2">
    <name type="scientific">Buddleja alternifolia</name>
    <dbReference type="NCBI Taxonomy" id="168488"/>
    <lineage>
        <taxon>Eukaryota</taxon>
        <taxon>Viridiplantae</taxon>
        <taxon>Streptophyta</taxon>
        <taxon>Embryophyta</taxon>
        <taxon>Tracheophyta</taxon>
        <taxon>Spermatophyta</taxon>
        <taxon>Magnoliopsida</taxon>
        <taxon>eudicotyledons</taxon>
        <taxon>Gunneridae</taxon>
        <taxon>Pentapetalae</taxon>
        <taxon>asterids</taxon>
        <taxon>lamiids</taxon>
        <taxon>Lamiales</taxon>
        <taxon>Scrophulariaceae</taxon>
        <taxon>Buddlejeae</taxon>
        <taxon>Buddleja</taxon>
    </lineage>
</organism>
<keyword evidence="2" id="KW-1185">Reference proteome</keyword>
<gene>
    <name evidence="1" type="ORF">BUALT_Bualt16G0043500</name>
</gene>
<comment type="caution">
    <text evidence="1">The sequence shown here is derived from an EMBL/GenBank/DDBJ whole genome shotgun (WGS) entry which is preliminary data.</text>
</comment>
<dbReference type="Pfam" id="PF12796">
    <property type="entry name" value="Ank_2"/>
    <property type="match status" value="1"/>
</dbReference>
<dbReference type="SUPFAM" id="SSF48403">
    <property type="entry name" value="Ankyrin repeat"/>
    <property type="match status" value="1"/>
</dbReference>
<dbReference type="Gene3D" id="1.25.40.20">
    <property type="entry name" value="Ankyrin repeat-containing domain"/>
    <property type="match status" value="1"/>
</dbReference>
<dbReference type="Proteomes" id="UP000826271">
    <property type="component" value="Unassembled WGS sequence"/>
</dbReference>
<dbReference type="EMBL" id="WHWC01000016">
    <property type="protein sequence ID" value="KAG8367158.1"/>
    <property type="molecule type" value="Genomic_DNA"/>
</dbReference>
<proteinExistence type="predicted"/>
<dbReference type="InterPro" id="IPR036770">
    <property type="entry name" value="Ankyrin_rpt-contain_sf"/>
</dbReference>
<dbReference type="InterPro" id="IPR002110">
    <property type="entry name" value="Ankyrin_rpt"/>
</dbReference>
<evidence type="ECO:0000313" key="2">
    <source>
        <dbReference type="Proteomes" id="UP000826271"/>
    </source>
</evidence>
<dbReference type="PANTHER" id="PTHR47303">
    <property type="match status" value="1"/>
</dbReference>
<sequence>MASSNVQHDSLSAISVGNIQCIKLQGNKKRNNYNLRKDQMICLLESQDLLGFIDGEIPPPISNPEYVTWRKRDRLVKAWILSSLTEEVMSIVVDLNSTSRYIWTELKTEFSKPDVETSAHVEDAAGKDLSWYLPLYRAALTGDWETAVKFFERDREDAKAIVSCRLETALHIAVENGKANDFVKKLLEWLPDDALALKNVFGETALHCAANVGNTEAAIMLMLKQIHPLPIQLRVPRIKGIRDKKLMHRQALQLLKSLCKLESLPDSEASLIYRDAIILAANSGVHEVVEMIIHMFPVLE</sequence>